<organism evidence="2 3">
    <name type="scientific">Argiope bruennichi</name>
    <name type="common">Wasp spider</name>
    <name type="synonym">Aranea bruennichi</name>
    <dbReference type="NCBI Taxonomy" id="94029"/>
    <lineage>
        <taxon>Eukaryota</taxon>
        <taxon>Metazoa</taxon>
        <taxon>Ecdysozoa</taxon>
        <taxon>Arthropoda</taxon>
        <taxon>Chelicerata</taxon>
        <taxon>Arachnida</taxon>
        <taxon>Araneae</taxon>
        <taxon>Araneomorphae</taxon>
        <taxon>Entelegynae</taxon>
        <taxon>Araneoidea</taxon>
        <taxon>Araneidae</taxon>
        <taxon>Argiope</taxon>
    </lineage>
</organism>
<keyword evidence="1" id="KW-0175">Coiled coil</keyword>
<proteinExistence type="predicted"/>
<accession>A0A8T0F4D9</accession>
<reference evidence="2" key="1">
    <citation type="journal article" date="2020" name="bioRxiv">
        <title>Chromosome-level reference genome of the European wasp spider Argiope bruennichi: a resource for studies on range expansion and evolutionary adaptation.</title>
        <authorList>
            <person name="Sheffer M.M."/>
            <person name="Hoppe A."/>
            <person name="Krehenwinkel H."/>
            <person name="Uhl G."/>
            <person name="Kuss A.W."/>
            <person name="Jensen L."/>
            <person name="Jensen C."/>
            <person name="Gillespie R.G."/>
            <person name="Hoff K.J."/>
            <person name="Prost S."/>
        </authorList>
    </citation>
    <scope>NUCLEOTIDE SEQUENCE</scope>
</reference>
<gene>
    <name evidence="2" type="ORF">HNY73_011224</name>
</gene>
<comment type="caution">
    <text evidence="2">The sequence shown here is derived from an EMBL/GenBank/DDBJ whole genome shotgun (WGS) entry which is preliminary data.</text>
</comment>
<evidence type="ECO:0000256" key="1">
    <source>
        <dbReference type="SAM" id="Coils"/>
    </source>
</evidence>
<evidence type="ECO:0000313" key="2">
    <source>
        <dbReference type="EMBL" id="KAF8785711.1"/>
    </source>
</evidence>
<evidence type="ECO:0000313" key="3">
    <source>
        <dbReference type="Proteomes" id="UP000807504"/>
    </source>
</evidence>
<dbReference type="Proteomes" id="UP000807504">
    <property type="component" value="Unassembled WGS sequence"/>
</dbReference>
<protein>
    <submittedName>
        <fullName evidence="2">Uncharacterized protein</fullName>
    </submittedName>
</protein>
<keyword evidence="3" id="KW-1185">Reference proteome</keyword>
<reference evidence="2" key="2">
    <citation type="submission" date="2020-06" db="EMBL/GenBank/DDBJ databases">
        <authorList>
            <person name="Sheffer M."/>
        </authorList>
    </citation>
    <scope>NUCLEOTIDE SEQUENCE</scope>
</reference>
<dbReference type="AlphaFoldDB" id="A0A8T0F4D9"/>
<feature type="coiled-coil region" evidence="1">
    <location>
        <begin position="138"/>
        <end position="172"/>
    </location>
</feature>
<dbReference type="EMBL" id="JABXBU010000030">
    <property type="protein sequence ID" value="KAF8785711.1"/>
    <property type="molecule type" value="Genomic_DNA"/>
</dbReference>
<sequence length="214" mass="24422">MLETKLRSLESLGRTKEKFADFLDPLVESCLPESVLRAWERSRVSEDNDNSKSQRSLEKLMCFIRHEVESGEMISLARDGFGKNNRVVKRNNNEVIVADIPDVATTAMLVSTNASHDGIPKERNLAQRETDAKDIDKLHVLNSQLEDKFSRLDEIQNEISSLLLEENTAEYETDFEAAENYRDRYLELKSKVATFLNKNSRCVSECSSKTNAEN</sequence>
<name>A0A8T0F4D9_ARGBR</name>